<dbReference type="AlphaFoldDB" id="A0A6N2C7H3"/>
<reference evidence="1" key="1">
    <citation type="submission" date="2019-05" db="EMBL/GenBank/DDBJ databases">
        <title>The de novo reference genome and transcriptome assemblies of the wild tomato species Solanum chilense.</title>
        <authorList>
            <person name="Stam R."/>
            <person name="Nosenko T."/>
            <person name="Hoerger A.C."/>
            <person name="Stephan W."/>
            <person name="Seidel M.A."/>
            <person name="Kuhn J.M.M."/>
            <person name="Haberer G."/>
            <person name="Tellier A."/>
        </authorList>
    </citation>
    <scope>NUCLEOTIDE SEQUENCE</scope>
    <source>
        <tissue evidence="1">Mature leaves</tissue>
    </source>
</reference>
<gene>
    <name evidence="1" type="ORF">EJD97_015108</name>
</gene>
<name>A0A6N2C7H3_SOLCI</name>
<dbReference type="EMBL" id="RXGB01000396">
    <property type="protein sequence ID" value="TMX03637.1"/>
    <property type="molecule type" value="Genomic_DNA"/>
</dbReference>
<proteinExistence type="predicted"/>
<organism evidence="1">
    <name type="scientific">Solanum chilense</name>
    <name type="common">Tomato</name>
    <name type="synonym">Lycopersicon chilense</name>
    <dbReference type="NCBI Taxonomy" id="4083"/>
    <lineage>
        <taxon>Eukaryota</taxon>
        <taxon>Viridiplantae</taxon>
        <taxon>Streptophyta</taxon>
        <taxon>Embryophyta</taxon>
        <taxon>Tracheophyta</taxon>
        <taxon>Spermatophyta</taxon>
        <taxon>Magnoliopsida</taxon>
        <taxon>eudicotyledons</taxon>
        <taxon>Gunneridae</taxon>
        <taxon>Pentapetalae</taxon>
        <taxon>asterids</taxon>
        <taxon>lamiids</taxon>
        <taxon>Solanales</taxon>
        <taxon>Solanaceae</taxon>
        <taxon>Solanoideae</taxon>
        <taxon>Solaneae</taxon>
        <taxon>Solanum</taxon>
        <taxon>Solanum subgen. Lycopersicon</taxon>
    </lineage>
</organism>
<sequence>VMKEVMEYIKLNIYKRVSVAEKTKVLNVTSAKDIRMEYNMHVFTGQDFRNMTSIKVWWEDWILLHEGRMNVYDYNLMVAKYAKFLTLILPVLEFLPKLLKQRGIMNHLPEKLLTQP</sequence>
<evidence type="ECO:0000313" key="1">
    <source>
        <dbReference type="EMBL" id="TMX03637.1"/>
    </source>
</evidence>
<protein>
    <submittedName>
        <fullName evidence="1">Uncharacterized protein</fullName>
    </submittedName>
</protein>
<feature type="non-terminal residue" evidence="1">
    <location>
        <position position="1"/>
    </location>
</feature>
<comment type="caution">
    <text evidence="1">The sequence shown here is derived from an EMBL/GenBank/DDBJ whole genome shotgun (WGS) entry which is preliminary data.</text>
</comment>
<accession>A0A6N2C7H3</accession>